<name>A0A5B7J4M2_PORTR</name>
<organism evidence="2 3">
    <name type="scientific">Portunus trituberculatus</name>
    <name type="common">Swimming crab</name>
    <name type="synonym">Neptunus trituberculatus</name>
    <dbReference type="NCBI Taxonomy" id="210409"/>
    <lineage>
        <taxon>Eukaryota</taxon>
        <taxon>Metazoa</taxon>
        <taxon>Ecdysozoa</taxon>
        <taxon>Arthropoda</taxon>
        <taxon>Crustacea</taxon>
        <taxon>Multicrustacea</taxon>
        <taxon>Malacostraca</taxon>
        <taxon>Eumalacostraca</taxon>
        <taxon>Eucarida</taxon>
        <taxon>Decapoda</taxon>
        <taxon>Pleocyemata</taxon>
        <taxon>Brachyura</taxon>
        <taxon>Eubrachyura</taxon>
        <taxon>Portunoidea</taxon>
        <taxon>Portunidae</taxon>
        <taxon>Portuninae</taxon>
        <taxon>Portunus</taxon>
    </lineage>
</organism>
<accession>A0A5B7J4M2</accession>
<evidence type="ECO:0000256" key="1">
    <source>
        <dbReference type="SAM" id="Phobius"/>
    </source>
</evidence>
<keyword evidence="1" id="KW-1133">Transmembrane helix</keyword>
<dbReference type="AlphaFoldDB" id="A0A5B7J4M2"/>
<comment type="caution">
    <text evidence="2">The sequence shown here is derived from an EMBL/GenBank/DDBJ whole genome shotgun (WGS) entry which is preliminary data.</text>
</comment>
<keyword evidence="1" id="KW-0812">Transmembrane</keyword>
<sequence length="76" mass="8806">MAWLGCRFSFGCGCFGGRVLLFLGLGWCNPAFIVCWWRFDRRTWLVGVAAFYVDERVFFLVINDGLHLFCLDFAAR</sequence>
<keyword evidence="1" id="KW-0472">Membrane</keyword>
<keyword evidence="3" id="KW-1185">Reference proteome</keyword>
<feature type="transmembrane region" description="Helical" evidence="1">
    <location>
        <begin position="20"/>
        <end position="39"/>
    </location>
</feature>
<evidence type="ECO:0000313" key="2">
    <source>
        <dbReference type="EMBL" id="MPC88886.1"/>
    </source>
</evidence>
<dbReference type="Proteomes" id="UP000324222">
    <property type="component" value="Unassembled WGS sequence"/>
</dbReference>
<protein>
    <submittedName>
        <fullName evidence="2">Uncharacterized protein</fullName>
    </submittedName>
</protein>
<proteinExistence type="predicted"/>
<reference evidence="2 3" key="1">
    <citation type="submission" date="2019-05" db="EMBL/GenBank/DDBJ databases">
        <title>Another draft genome of Portunus trituberculatus and its Hox gene families provides insights of decapod evolution.</title>
        <authorList>
            <person name="Jeong J.-H."/>
            <person name="Song I."/>
            <person name="Kim S."/>
            <person name="Choi T."/>
            <person name="Kim D."/>
            <person name="Ryu S."/>
            <person name="Kim W."/>
        </authorList>
    </citation>
    <scope>NUCLEOTIDE SEQUENCE [LARGE SCALE GENOMIC DNA]</scope>
    <source>
        <tissue evidence="2">Muscle</tissue>
    </source>
</reference>
<dbReference type="EMBL" id="VSRR010079253">
    <property type="protein sequence ID" value="MPC88886.1"/>
    <property type="molecule type" value="Genomic_DNA"/>
</dbReference>
<gene>
    <name evidence="2" type="ORF">E2C01_083809</name>
</gene>
<evidence type="ECO:0000313" key="3">
    <source>
        <dbReference type="Proteomes" id="UP000324222"/>
    </source>
</evidence>